<dbReference type="EMBL" id="CP002158">
    <property type="protein sequence ID" value="ADL27230.1"/>
    <property type="molecule type" value="Genomic_DNA"/>
</dbReference>
<dbReference type="eggNOG" id="COG0801">
    <property type="taxonomic scope" value="Bacteria"/>
</dbReference>
<name>D9S828_FIBSS</name>
<evidence type="ECO:0000313" key="1">
    <source>
        <dbReference type="EMBL" id="ADL27230.1"/>
    </source>
</evidence>
<gene>
    <name evidence="1" type="ordered locus">FSU_0794</name>
</gene>
<dbReference type="Proteomes" id="UP000000517">
    <property type="component" value="Chromosome"/>
</dbReference>
<dbReference type="PATRIC" id="fig|59374.8.peg.770"/>
<reference evidence="2" key="1">
    <citation type="submission" date="2010-08" db="EMBL/GenBank/DDBJ databases">
        <title>Complete sequence of Fibrobacter succinogenes subsp. succinogenes S85.</title>
        <authorList>
            <person name="Durkin A.S."/>
            <person name="Nelson K.E."/>
            <person name="Morrison M."/>
            <person name="Forsberg C.W."/>
            <person name="Wilson D.B."/>
            <person name="Russell J.B."/>
            <person name="Cann I.K.O."/>
            <person name="Mackie R.I."/>
            <person name="White B.A."/>
        </authorList>
    </citation>
    <scope>NUCLEOTIDE SEQUENCE [LARGE SCALE GENOMIC DNA]</scope>
    <source>
        <strain evidence="2">ATCC 19169 / S85</strain>
    </source>
</reference>
<organism evidence="1 2">
    <name type="scientific">Fibrobacter succinogenes (strain ATCC 19169 / S85)</name>
    <dbReference type="NCBI Taxonomy" id="59374"/>
    <lineage>
        <taxon>Bacteria</taxon>
        <taxon>Pseudomonadati</taxon>
        <taxon>Fibrobacterota</taxon>
        <taxon>Fibrobacteria</taxon>
        <taxon>Fibrobacterales</taxon>
        <taxon>Fibrobacteraceae</taxon>
        <taxon>Fibrobacter</taxon>
    </lineage>
</organism>
<protein>
    <submittedName>
        <fullName evidence="1">Conserved domain protein</fullName>
    </submittedName>
</protein>
<proteinExistence type="predicted"/>
<dbReference type="STRING" id="59374.FSU_0794"/>
<evidence type="ECO:0000313" key="2">
    <source>
        <dbReference type="Proteomes" id="UP000000517"/>
    </source>
</evidence>
<dbReference type="AlphaFoldDB" id="D9S828"/>
<sequence>MPSPFADHDHISAKAQVVKEHGGRHDNVKGAFMSIAEFSKKFHADKRGNCAMAVAYGYARATGKSEEEAVKAAEMFRAFGGGKAPDGLCGALYAAKMMQPDHAESIEDVFKRGAQGCTKCQEIRPNKIIPCNRCVELAGEALDFLEK</sequence>
<accession>D9S828</accession>
<dbReference type="HOGENOM" id="CLU_1965887_0_0_0"/>
<dbReference type="KEGG" id="fsc:FSU_0794"/>